<dbReference type="SUPFAM" id="SSF117782">
    <property type="entry name" value="YbjQ-like"/>
    <property type="match status" value="1"/>
</dbReference>
<comment type="similarity">
    <text evidence="1 2">Belongs to the UPF0145 family.</text>
</comment>
<dbReference type="InterPro" id="IPR035439">
    <property type="entry name" value="UPF0145_dom_sf"/>
</dbReference>
<evidence type="ECO:0000313" key="3">
    <source>
        <dbReference type="EMBL" id="PHQ34440.1"/>
    </source>
</evidence>
<name>A0A2G1W6I8_9BACT</name>
<dbReference type="EMBL" id="NIZW01000011">
    <property type="protein sequence ID" value="PHQ34440.1"/>
    <property type="molecule type" value="Genomic_DNA"/>
</dbReference>
<reference evidence="3 4" key="1">
    <citation type="submission" date="2017-06" db="EMBL/GenBank/DDBJ databases">
        <title>Description of Rhodopirellula bahusiensis sp. nov.</title>
        <authorList>
            <person name="Kizina J."/>
            <person name="Harder J."/>
        </authorList>
    </citation>
    <scope>NUCLEOTIDE SEQUENCE [LARGE SCALE GENOMIC DNA]</scope>
    <source>
        <strain evidence="3 4">SWK21</strain>
    </source>
</reference>
<protein>
    <recommendedName>
        <fullName evidence="2">UPF0145 protein CEE69_15665</fullName>
    </recommendedName>
</protein>
<dbReference type="InterPro" id="IPR002765">
    <property type="entry name" value="UPF0145_YbjQ-like"/>
</dbReference>
<proteinExistence type="inferred from homology"/>
<evidence type="ECO:0000256" key="2">
    <source>
        <dbReference type="HAMAP-Rule" id="MF_00338"/>
    </source>
</evidence>
<sequence>MPWNCPSCGGTTELGYNVCRKCGAARPGSDPDQVAVQLVMPMTTTPTFETHTIEAYHGPVFGETIYGANVLRDISAAFTDVVGGRSGAYEKVLIRGRNMAMSEMSERATQLGANAVVGIRFDYSTVGRTMLMICSSGTAVTVTPRQTGHTG</sequence>
<dbReference type="RefSeq" id="WP_099261583.1">
    <property type="nucleotide sequence ID" value="NZ_NIZW01000011.1"/>
</dbReference>
<dbReference type="PANTHER" id="PTHR34068:SF1">
    <property type="entry name" value="UPF0145 PROTEIN YBJQ"/>
    <property type="match status" value="1"/>
</dbReference>
<organism evidence="3 4">
    <name type="scientific">Rhodopirellula bahusiensis</name>
    <dbReference type="NCBI Taxonomy" id="2014065"/>
    <lineage>
        <taxon>Bacteria</taxon>
        <taxon>Pseudomonadati</taxon>
        <taxon>Planctomycetota</taxon>
        <taxon>Planctomycetia</taxon>
        <taxon>Pirellulales</taxon>
        <taxon>Pirellulaceae</taxon>
        <taxon>Rhodopirellula</taxon>
    </lineage>
</organism>
<gene>
    <name evidence="3" type="ORF">CEE69_15665</name>
</gene>
<dbReference type="PANTHER" id="PTHR34068">
    <property type="entry name" value="UPF0145 PROTEIN YBJQ"/>
    <property type="match status" value="1"/>
</dbReference>
<dbReference type="AlphaFoldDB" id="A0A2G1W6I8"/>
<dbReference type="Pfam" id="PF01906">
    <property type="entry name" value="YbjQ_1"/>
    <property type="match status" value="1"/>
</dbReference>
<dbReference type="OrthoDB" id="9796448at2"/>
<comment type="caution">
    <text evidence="3">The sequence shown here is derived from an EMBL/GenBank/DDBJ whole genome shotgun (WGS) entry which is preliminary data.</text>
</comment>
<dbReference type="Gene3D" id="3.30.110.70">
    <property type="entry name" value="Hypothetical protein apc22750. Chain B"/>
    <property type="match status" value="1"/>
</dbReference>
<accession>A0A2G1W6I8</accession>
<evidence type="ECO:0000256" key="1">
    <source>
        <dbReference type="ARBA" id="ARBA00010751"/>
    </source>
</evidence>
<dbReference type="GeneID" id="90609505"/>
<evidence type="ECO:0000313" key="4">
    <source>
        <dbReference type="Proteomes" id="UP000225740"/>
    </source>
</evidence>
<keyword evidence="4" id="KW-1185">Reference proteome</keyword>
<dbReference type="HAMAP" id="MF_00338">
    <property type="entry name" value="UPF0145"/>
    <property type="match status" value="1"/>
</dbReference>
<dbReference type="Proteomes" id="UP000225740">
    <property type="component" value="Unassembled WGS sequence"/>
</dbReference>